<keyword evidence="2 7" id="KW-0575">Peroxidase</keyword>
<dbReference type="PANTHER" id="PTHR43641">
    <property type="entry name" value="FORMATE ACETYLTRANSFERASE 3-RELATED"/>
    <property type="match status" value="1"/>
</dbReference>
<gene>
    <name evidence="7" type="ORF">ALQ04_05430</name>
</gene>
<organism evidence="7 8">
    <name type="scientific">Pseudomonas cichorii</name>
    <dbReference type="NCBI Taxonomy" id="36746"/>
    <lineage>
        <taxon>Bacteria</taxon>
        <taxon>Pseudomonadati</taxon>
        <taxon>Pseudomonadota</taxon>
        <taxon>Gammaproteobacteria</taxon>
        <taxon>Pseudomonadales</taxon>
        <taxon>Pseudomonadaceae</taxon>
        <taxon>Pseudomonas</taxon>
    </lineage>
</organism>
<dbReference type="Pfam" id="PF20628">
    <property type="entry name" value="Dyp_perox_C"/>
    <property type="match status" value="1"/>
</dbReference>
<evidence type="ECO:0000256" key="4">
    <source>
        <dbReference type="ARBA" id="ARBA00023002"/>
    </source>
</evidence>
<keyword evidence="3" id="KW-0479">Metal-binding</keyword>
<evidence type="ECO:0000256" key="5">
    <source>
        <dbReference type="ARBA" id="ARBA00023004"/>
    </source>
</evidence>
<accession>A0A3M4LKI1</accession>
<sequence length="1197" mass="132006">MLRSTAAGVPFLSNLYERCFFQSYRQGSRMFANIVTGAQRGLLLRPLFGQILTITLRDHTPASQQAVLDVIRKLALASEAAPQPAGLVAAFAPELWSSWQGREIPVSRKILNHSPKLRDTGGDVLLFLKAPDAEAAHRLVSEFRPALEALASHIEVVEAGKREDGRVIGGRYLDGITNPNDPVSLAEDILLGDAYAGASFAFTQKFLFDWRTIAAMSPDSEDAMIGRDTDGAILPQGPGDAHIHRAHVRDANGDNRKLLRQALPFGEQAGHAAREAGLMFVAFCNEQERFEKILHHMMGDMPDRPVDRLMSVVQGVAGAYWYVPAAAELDVAHVASVADTEEDPHWDVRSSNGYMFYNSQDYLHQMAEGGYAPGDPPGPRLLTLLGRTFSHWSDGWLRRQPFPRLPHLSTLVTPDEASVLQGSALLRKGLANQKTLADLLSSPHSRLARDNQLLRIYPEELLVGIIPDFTLGRGKEVVPYLNEQETITAWLKGQLNEWSAMGHVVPHYQHLVDLGLGGLLAQLQQKRAQPGLTAAQQDFYQGAIWSLEGVQRYLLNWAEHAEHTAAQATAAEDAQNMRDVAARLRHLSSQPPRDFHDGVQLIFSFHCCLHLLGELTALGRLDQILWPLLQKHPLDEARAQEIVDCLWLKMGENAFANRADITDYVNYGTTAVCGLGGNFPQGGGINQWVQQITVGGYVANDDAEPTGGVNPVTMLCLKAARRIPVNAPTLSLRVYKDMPQEILDAAAQSLLAGGAHPILYQDDKLCEALRRSGKDVSLRWSRDYAADGCYEPMLAGATEFAFANVTPMAALEQALNQGATYGAAGPIYLRGLKQTFRSPPAHEIDSFEKLQSQFLHQLEWLVIQTYNVILGAYGNLGEICPSPLLSTLIDGCVDSGRDLTNAGARFHMIAPLCVGVSNTIDSLYAIKKLVYDRETAITTLPELVDCLINDWGYTLIEPYQNELTGPAAAGERTRRYQEWRDIALQLPKWGSGNKEVDELGNWVMDHLIRLCVDVIRQPHPALQPLLDGIAKTYGQFEFVVTPGIGTFEGYVGDGAPCGATADGRRNGMPIASDLSPVPAPQDLAAAPAFRNIYQSLESWRNDAIDYGLSNASPVDMNISENFPLEDLKRFLRVYADGGTGSNLITLTCADLATYQAASKDPERYDLLRVRMGGWTEFYAVMFPMHQEQHQRRQYFTP</sequence>
<dbReference type="AlphaFoldDB" id="A0A3M4LKI1"/>
<evidence type="ECO:0000256" key="1">
    <source>
        <dbReference type="ARBA" id="ARBA00001970"/>
    </source>
</evidence>
<dbReference type="InterPro" id="IPR006314">
    <property type="entry name" value="Dyp_peroxidase"/>
</dbReference>
<evidence type="ECO:0000313" key="8">
    <source>
        <dbReference type="Proteomes" id="UP000277236"/>
    </source>
</evidence>
<dbReference type="InterPro" id="IPR011008">
    <property type="entry name" value="Dimeric_a/b-barrel"/>
</dbReference>
<protein>
    <submittedName>
        <fullName evidence="7">Dyp-type peroxidase family</fullName>
    </submittedName>
</protein>
<feature type="domain" description="PFL" evidence="6">
    <location>
        <begin position="379"/>
        <end position="1065"/>
    </location>
</feature>
<evidence type="ECO:0000259" key="6">
    <source>
        <dbReference type="PROSITE" id="PS51554"/>
    </source>
</evidence>
<dbReference type="InterPro" id="IPR004184">
    <property type="entry name" value="PFL_dom"/>
</dbReference>
<dbReference type="GO" id="GO:0020037">
    <property type="term" value="F:heme binding"/>
    <property type="evidence" value="ECO:0007669"/>
    <property type="project" value="InterPro"/>
</dbReference>
<dbReference type="PANTHER" id="PTHR43641:SF2">
    <property type="entry name" value="DEHYDRATASE YBIW-RELATED"/>
    <property type="match status" value="1"/>
</dbReference>
<dbReference type="PROSITE" id="PS51554">
    <property type="entry name" value="PFL"/>
    <property type="match status" value="1"/>
</dbReference>
<comment type="cofactor">
    <cofactor evidence="1">
        <name>heme b</name>
        <dbReference type="ChEBI" id="CHEBI:60344"/>
    </cofactor>
</comment>
<dbReference type="InterPro" id="IPR048328">
    <property type="entry name" value="Dyp_perox_C"/>
</dbReference>
<dbReference type="Proteomes" id="UP000277236">
    <property type="component" value="Unassembled WGS sequence"/>
</dbReference>
<reference evidence="7 8" key="1">
    <citation type="submission" date="2018-08" db="EMBL/GenBank/DDBJ databases">
        <title>Recombination of ecologically and evolutionarily significant loci maintains genetic cohesion in the Pseudomonas syringae species complex.</title>
        <authorList>
            <person name="Dillon M."/>
            <person name="Thakur S."/>
            <person name="Almeida R.N.D."/>
            <person name="Weir B.S."/>
            <person name="Guttman D.S."/>
        </authorList>
    </citation>
    <scope>NUCLEOTIDE SEQUENCE [LARGE SCALE GENOMIC DNA]</scope>
    <source>
        <strain evidence="7 8">ICMP 3353</strain>
    </source>
</reference>
<evidence type="ECO:0000256" key="2">
    <source>
        <dbReference type="ARBA" id="ARBA00022559"/>
    </source>
</evidence>
<dbReference type="EMBL" id="RBRE01000084">
    <property type="protein sequence ID" value="RMQ41992.1"/>
    <property type="molecule type" value="Genomic_DNA"/>
</dbReference>
<comment type="caution">
    <text evidence="7">The sequence shown here is derived from an EMBL/GenBank/DDBJ whole genome shotgun (WGS) entry which is preliminary data.</text>
</comment>
<evidence type="ECO:0000256" key="3">
    <source>
        <dbReference type="ARBA" id="ARBA00022723"/>
    </source>
</evidence>
<dbReference type="NCBIfam" id="TIGR01413">
    <property type="entry name" value="Dyp_perox_fam"/>
    <property type="match status" value="1"/>
</dbReference>
<dbReference type="PROSITE" id="PS51404">
    <property type="entry name" value="DYP_PEROXIDASE"/>
    <property type="match status" value="1"/>
</dbReference>
<proteinExistence type="predicted"/>
<dbReference type="SUPFAM" id="SSF54909">
    <property type="entry name" value="Dimeric alpha+beta barrel"/>
    <property type="match status" value="1"/>
</dbReference>
<dbReference type="InterPro" id="IPR051215">
    <property type="entry name" value="GRE"/>
</dbReference>
<dbReference type="GO" id="GO:0004601">
    <property type="term" value="F:peroxidase activity"/>
    <property type="evidence" value="ECO:0007669"/>
    <property type="project" value="UniProtKB-KW"/>
</dbReference>
<dbReference type="SUPFAM" id="SSF51998">
    <property type="entry name" value="PFL-like glycyl radical enzymes"/>
    <property type="match status" value="1"/>
</dbReference>
<name>A0A3M4LKI1_PSECI</name>
<dbReference type="Gene3D" id="3.20.70.20">
    <property type="match status" value="1"/>
</dbReference>
<keyword evidence="4" id="KW-0560">Oxidoreductase</keyword>
<dbReference type="GO" id="GO:0046872">
    <property type="term" value="F:metal ion binding"/>
    <property type="evidence" value="ECO:0007669"/>
    <property type="project" value="UniProtKB-KW"/>
</dbReference>
<evidence type="ECO:0000313" key="7">
    <source>
        <dbReference type="EMBL" id="RMQ41992.1"/>
    </source>
</evidence>
<keyword evidence="5" id="KW-0408">Iron</keyword>
<dbReference type="GO" id="GO:0005829">
    <property type="term" value="C:cytosol"/>
    <property type="evidence" value="ECO:0007669"/>
    <property type="project" value="TreeGrafter"/>
</dbReference>
<dbReference type="Pfam" id="PF02901">
    <property type="entry name" value="PFL-like"/>
    <property type="match status" value="1"/>
</dbReference>